<dbReference type="PROSITE" id="PS50943">
    <property type="entry name" value="HTH_CROC1"/>
    <property type="match status" value="1"/>
</dbReference>
<gene>
    <name evidence="2" type="ORF">IXO792_08190</name>
</gene>
<dbReference type="CDD" id="cd00093">
    <property type="entry name" value="HTH_XRE"/>
    <property type="match status" value="1"/>
</dbReference>
<dbReference type="Gene3D" id="1.10.260.40">
    <property type="entry name" value="lambda repressor-like DNA-binding domains"/>
    <property type="match status" value="1"/>
</dbReference>
<feature type="domain" description="HTH cro/C1-type" evidence="1">
    <location>
        <begin position="7"/>
        <end position="29"/>
    </location>
</feature>
<accession>A0AAJ5MBJ8</accession>
<evidence type="ECO:0000313" key="3">
    <source>
        <dbReference type="Proteomes" id="UP000187097"/>
    </source>
</evidence>
<evidence type="ECO:0000259" key="1">
    <source>
        <dbReference type="PROSITE" id="PS50943"/>
    </source>
</evidence>
<dbReference type="Proteomes" id="UP000187097">
    <property type="component" value="Chromosome"/>
</dbReference>
<evidence type="ECO:0000313" key="2">
    <source>
        <dbReference type="EMBL" id="UXW01070.1"/>
    </source>
</evidence>
<protein>
    <submittedName>
        <fullName evidence="2">XRE family transcriptional regulator</fullName>
    </submittedName>
</protein>
<dbReference type="InterPro" id="IPR010982">
    <property type="entry name" value="Lambda_DNA-bd_dom_sf"/>
</dbReference>
<reference evidence="2" key="1">
    <citation type="submission" date="2015-01" db="EMBL/GenBank/DDBJ databases">
        <authorList>
            <person name="Midha S."/>
            <person name="Anil M.G."/>
            <person name="Mishra D."/>
            <person name="Brahma K."/>
            <person name="Laha G.S."/>
            <person name="Sundaram R.M."/>
            <person name="Sonti R.V."/>
            <person name="Patil P.B."/>
        </authorList>
    </citation>
    <scope>NUCLEOTIDE SEQUENCE</scope>
    <source>
        <strain evidence="2">IXO792</strain>
    </source>
</reference>
<dbReference type="RefSeq" id="WP_075241646.1">
    <property type="nucleotide sequence ID" value="NZ_CP033201.1"/>
</dbReference>
<proteinExistence type="predicted"/>
<dbReference type="SMART" id="SM00530">
    <property type="entry name" value="HTH_XRE"/>
    <property type="match status" value="1"/>
</dbReference>
<dbReference type="InterPro" id="IPR001387">
    <property type="entry name" value="Cro/C1-type_HTH"/>
</dbReference>
<dbReference type="SUPFAM" id="SSF47413">
    <property type="entry name" value="lambda repressor-like DNA-binding domains"/>
    <property type="match status" value="1"/>
</dbReference>
<dbReference type="GO" id="GO:0003677">
    <property type="term" value="F:DNA binding"/>
    <property type="evidence" value="ECO:0007669"/>
    <property type="project" value="InterPro"/>
</dbReference>
<dbReference type="AlphaFoldDB" id="A0AAJ5MBJ8"/>
<sequence length="146" mass="15706">MTVGKRLKEERKRLGLTQDEMAVQLGLTRYAQLNFEKDVNLPGGAYLLAALERGVDVMYVLYGHRAQLDPADRLLLSAFKDASPAARNAVLAALGLSADASSSKTGTDPVLSFNKSEIGSIISTTAPIDQSNMQIVVGGRKKKKSK</sequence>
<reference evidence="2" key="2">
    <citation type="submission" date="2020-01" db="EMBL/GenBank/DDBJ databases">
        <title>Complete genome investigation of Xanthomonas oryzae strains.</title>
        <authorList>
            <person name="Kaur A."/>
            <person name="Bansal K."/>
            <person name="Patil P.B."/>
        </authorList>
    </citation>
    <scope>NUCLEOTIDE SEQUENCE</scope>
    <source>
        <strain evidence="2">IXO792</strain>
    </source>
</reference>
<organism evidence="2 3">
    <name type="scientific">Xanthomonas oryzae pv. oryzae</name>
    <dbReference type="NCBI Taxonomy" id="64187"/>
    <lineage>
        <taxon>Bacteria</taxon>
        <taxon>Pseudomonadati</taxon>
        <taxon>Pseudomonadota</taxon>
        <taxon>Gammaproteobacteria</taxon>
        <taxon>Lysobacterales</taxon>
        <taxon>Lysobacteraceae</taxon>
        <taxon>Xanthomonas</taxon>
    </lineage>
</organism>
<name>A0AAJ5MBJ8_XANOO</name>
<dbReference type="EMBL" id="CP047493">
    <property type="protein sequence ID" value="UXW01070.1"/>
    <property type="molecule type" value="Genomic_DNA"/>
</dbReference>